<feature type="compositionally biased region" description="Polar residues" evidence="2">
    <location>
        <begin position="1140"/>
        <end position="1149"/>
    </location>
</feature>
<dbReference type="RefSeq" id="XP_035671114.1">
    <property type="nucleotide sequence ID" value="XM_035815221.1"/>
</dbReference>
<reference evidence="4" key="2">
    <citation type="submission" date="2025-08" db="UniProtKB">
        <authorList>
            <consortium name="RefSeq"/>
        </authorList>
    </citation>
    <scope>IDENTIFICATION</scope>
    <source>
        <strain evidence="4">S238N-H82</strain>
        <tissue evidence="4">Testes</tissue>
    </source>
</reference>
<name>A0A9J7KWZ8_BRAFL</name>
<accession>A0A9J7KWZ8</accession>
<keyword evidence="3" id="KW-1185">Reference proteome</keyword>
<feature type="compositionally biased region" description="Polar residues" evidence="2">
    <location>
        <begin position="1221"/>
        <end position="1233"/>
    </location>
</feature>
<keyword evidence="1" id="KW-0175">Coiled coil</keyword>
<proteinExistence type="predicted"/>
<feature type="compositionally biased region" description="Basic and acidic residues" evidence="2">
    <location>
        <begin position="1288"/>
        <end position="1297"/>
    </location>
</feature>
<feature type="compositionally biased region" description="Acidic residues" evidence="2">
    <location>
        <begin position="1311"/>
        <end position="1338"/>
    </location>
</feature>
<feature type="compositionally biased region" description="Polar residues" evidence="2">
    <location>
        <begin position="959"/>
        <end position="988"/>
    </location>
</feature>
<feature type="compositionally biased region" description="Polar residues" evidence="2">
    <location>
        <begin position="1104"/>
        <end position="1133"/>
    </location>
</feature>
<feature type="compositionally biased region" description="Polar residues" evidence="2">
    <location>
        <begin position="793"/>
        <end position="810"/>
    </location>
</feature>
<feature type="compositionally biased region" description="Basic and acidic residues" evidence="2">
    <location>
        <begin position="1555"/>
        <end position="1564"/>
    </location>
</feature>
<protein>
    <submittedName>
        <fullName evidence="4">Serine-rich adhesin for platelets-like</fullName>
    </submittedName>
</protein>
<feature type="compositionally biased region" description="Polar residues" evidence="2">
    <location>
        <begin position="1158"/>
        <end position="1177"/>
    </location>
</feature>
<dbReference type="InterPro" id="IPR038891">
    <property type="entry name" value="FSIP2"/>
</dbReference>
<reference evidence="3" key="1">
    <citation type="journal article" date="2020" name="Nat. Ecol. Evol.">
        <title>Deeply conserved synteny resolves early events in vertebrate evolution.</title>
        <authorList>
            <person name="Simakov O."/>
            <person name="Marletaz F."/>
            <person name="Yue J.X."/>
            <person name="O'Connell B."/>
            <person name="Jenkins J."/>
            <person name="Brandt A."/>
            <person name="Calef R."/>
            <person name="Tung C.H."/>
            <person name="Huang T.K."/>
            <person name="Schmutz J."/>
            <person name="Satoh N."/>
            <person name="Yu J.K."/>
            <person name="Putnam N.H."/>
            <person name="Green R.E."/>
            <person name="Rokhsar D.S."/>
        </authorList>
    </citation>
    <scope>NUCLEOTIDE SEQUENCE [LARGE SCALE GENOMIC DNA]</scope>
    <source>
        <strain evidence="3">S238N-H82</strain>
    </source>
</reference>
<feature type="compositionally biased region" description="Polar residues" evidence="2">
    <location>
        <begin position="825"/>
        <end position="840"/>
    </location>
</feature>
<evidence type="ECO:0000256" key="1">
    <source>
        <dbReference type="SAM" id="Coils"/>
    </source>
</evidence>
<feature type="compositionally biased region" description="Polar residues" evidence="2">
    <location>
        <begin position="849"/>
        <end position="878"/>
    </location>
</feature>
<feature type="compositionally biased region" description="Polar residues" evidence="2">
    <location>
        <begin position="1253"/>
        <end position="1263"/>
    </location>
</feature>
<gene>
    <name evidence="4" type="primary">LOC118412392</name>
</gene>
<dbReference type="GeneID" id="118412392"/>
<feature type="region of interest" description="Disordered" evidence="2">
    <location>
        <begin position="1534"/>
        <end position="1564"/>
    </location>
</feature>
<feature type="compositionally biased region" description="Low complexity" evidence="2">
    <location>
        <begin position="1030"/>
        <end position="1046"/>
    </location>
</feature>
<dbReference type="Proteomes" id="UP000001554">
    <property type="component" value="Chromosome 3"/>
</dbReference>
<organism evidence="3 4">
    <name type="scientific">Branchiostoma floridae</name>
    <name type="common">Florida lancelet</name>
    <name type="synonym">Amphioxus</name>
    <dbReference type="NCBI Taxonomy" id="7739"/>
    <lineage>
        <taxon>Eukaryota</taxon>
        <taxon>Metazoa</taxon>
        <taxon>Chordata</taxon>
        <taxon>Cephalochordata</taxon>
        <taxon>Leptocardii</taxon>
        <taxon>Amphioxiformes</taxon>
        <taxon>Branchiostomatidae</taxon>
        <taxon>Branchiostoma</taxon>
    </lineage>
</organism>
<dbReference type="PANTHER" id="PTHR47315">
    <property type="entry name" value="FIBROUS SHEATH INTERACTING PROTEIN 2"/>
    <property type="match status" value="1"/>
</dbReference>
<sequence>MFLDDNLSRLPQLHARRDDYDFDLTDPCGHQMSTEYNLLHDPHLKPFFSSPYVKHRLIKNGFITEDGKVLCTLKEFNQYRQYLRKISLDHYRHERRRQLESSVLARERAEQKKKEEQAQSKSLQIIKERREKAKEARQKLREEEEAAKRRYMAMMKRDAMKRNVLQMEKTLNQDEHRKQKEKEWENQRFKFQLKQDKDRRRRKKDLELWKAEEKERQRRLEERRRQEQKEKEAKAMEHFVEHARLRSMQREEMLRVEEEERVRRQENIRAREAAIQAQRQKQYELFLKRKQRQQERREHTQKTLLQMWRDKTKAGQGESTEVGTGGRAGLFSRFMGVTESDEPAKAEAEKRGMGLNLGKLVDRAIDQTMEDFETGPPPSQEGPLAEQTETESLVREPPAADKQEKPATRKTVKIKTGIKGLKRSFKQKMAKDFARLQSEFPGAKLIDMDEMARQQEEKTRQAEMLRIQLQTDFPGADVSLWEEEEEEEDDEMVKEVELQQALSLSQTTLLHMRAAEIVRAVMETVSKVIIPRMVSEDKFRIISSQTDSDTDIAKQTAREFVPWVIKGVQRDLRGSGTREPSMSDTRVLSKVASDMVVSALDKLQTDVSTHRVSRAASQLVSSVIDGVKKGLSSEDMEVRKSTSDSSLLSKTARDIATDVIDGVTKELTGQRADLSAMFPTKSSSDTYLLSRTASRVVSSVASAAKKPSKVQLAVSESGSVRQMATQITSWVIDRVRQDMADGSSEASAESFDDSCLERELLRTMRADSTPVEEPYSRPLSPEPSSDAEISRAGSKQSTVSKMQKTSTSKITSRRVSKESIRVSARASSSLGAVRSTSSSSHKVRLLAPTSRTSLKTSPVTSKVQPSPQTSKTTATPTRKLSRTSRESVTSLSKKPKSDSAVQKTSKERTSTSLSGRTMSPDAVSTDKPAKAAPSKEEKNSAKKLASTTQASLEHKEPVKTTSLPPEQTTFKASPKSSASLDKQPSTKSQKSKGFGKTSSESNGSARRPSISAPRLNARRSSSKNVQETTSSRSKSSGGVVVRSGPSLPGADVKETQEGAESTDSDNRVVKTAPSTPVPEDDSQLAVDAAMPSSLSEGSVKAKTSRSVNKVDSTQSAWSATPSRKTPSQSSSLTKSRDKQSTLMSPSETKVSPRKSRSKTTSQTGIVTSQLGSSSRTPSVDKPSSRSSIKASSSKSTSEVTAKTSSRSSGSGLLQRTRSGGVKSTATPTAQTKSELGVRLKASRSGGGSKASSTQAGKASSTQDASKRSSDTLSKSKSSTSNVKTSQSKSKESIKDKTGTSVESEAPKFEEMEGVLDEDLHLDEDEERDFGGDSEDPPAEDMQLLGEGEEMSDVEDEQVVTETENVVIKKRRESLVGALTEEEPKATSGSKASMKSYRRHSIAGSCATMEAASDRSDRSEFAPLAPTLQGRAVELDDDLEENLSAISVKASFQDRMQDEITPRNSFRCLQRPELSNAQGLEREESLRSLITKRRMSMPSGATLASFRAQNSSEDVVQVNTMFDVGEFSRGVRRYSEVPKSVVTPGPEVDSSTSLEKIPESKENKT</sequence>
<feature type="coiled-coil region" evidence="1">
    <location>
        <begin position="99"/>
        <end position="177"/>
    </location>
</feature>
<dbReference type="OMA" id="QRQKQHA"/>
<feature type="region of interest" description="Disordered" evidence="2">
    <location>
        <begin position="370"/>
        <end position="411"/>
    </location>
</feature>
<feature type="compositionally biased region" description="Basic and acidic residues" evidence="2">
    <location>
        <begin position="927"/>
        <end position="940"/>
    </location>
</feature>
<dbReference type="KEGG" id="bfo:118412392"/>
<feature type="compositionally biased region" description="Low complexity" evidence="2">
    <location>
        <begin position="1184"/>
        <end position="1220"/>
    </location>
</feature>
<evidence type="ECO:0000256" key="2">
    <source>
        <dbReference type="SAM" id="MobiDB-lite"/>
    </source>
</evidence>
<feature type="compositionally biased region" description="Basic and acidic residues" evidence="2">
    <location>
        <begin position="392"/>
        <end position="407"/>
    </location>
</feature>
<dbReference type="OrthoDB" id="8197715at2759"/>
<feature type="region of interest" description="Disordered" evidence="2">
    <location>
        <begin position="763"/>
        <end position="1341"/>
    </location>
</feature>
<evidence type="ECO:0000313" key="4">
    <source>
        <dbReference type="RefSeq" id="XP_035671114.1"/>
    </source>
</evidence>
<feature type="coiled-coil region" evidence="1">
    <location>
        <begin position="210"/>
        <end position="237"/>
    </location>
</feature>
<evidence type="ECO:0000313" key="3">
    <source>
        <dbReference type="Proteomes" id="UP000001554"/>
    </source>
</evidence>
<feature type="compositionally biased region" description="Low complexity" evidence="2">
    <location>
        <begin position="1270"/>
        <end position="1287"/>
    </location>
</feature>
<dbReference type="PANTHER" id="PTHR47315:SF3">
    <property type="entry name" value="FIBROUS SHEATH-INTERACTING PROTEIN 2-LIKE"/>
    <property type="match status" value="1"/>
</dbReference>